<dbReference type="STRING" id="1050174.CEPID_10820"/>
<dbReference type="Proteomes" id="UP000035368">
    <property type="component" value="Chromosome"/>
</dbReference>
<evidence type="ECO:0000313" key="8">
    <source>
        <dbReference type="EMBL" id="AKK03993.1"/>
    </source>
</evidence>
<dbReference type="CDD" id="cd01992">
    <property type="entry name" value="TilS_N"/>
    <property type="match status" value="1"/>
</dbReference>
<dbReference type="InterPro" id="IPR012094">
    <property type="entry name" value="tRNA_Ile_lys_synt"/>
</dbReference>
<dbReference type="PATRIC" id="fig|1050174.4.peg.2179"/>
<dbReference type="InterPro" id="IPR014729">
    <property type="entry name" value="Rossmann-like_a/b/a_fold"/>
</dbReference>
<comment type="subcellular location">
    <subcellularLocation>
        <location evidence="6">Cytoplasm</location>
    </subcellularLocation>
</comment>
<dbReference type="Pfam" id="PF01171">
    <property type="entry name" value="ATP_bind_3"/>
    <property type="match status" value="1"/>
</dbReference>
<comment type="similarity">
    <text evidence="6">Belongs to the tRNA(Ile)-lysidine synthase family.</text>
</comment>
<comment type="catalytic activity">
    <reaction evidence="5 6">
        <text>cytidine(34) in tRNA(Ile2) + L-lysine + ATP = lysidine(34) in tRNA(Ile2) + AMP + diphosphate + H(+)</text>
        <dbReference type="Rhea" id="RHEA:43744"/>
        <dbReference type="Rhea" id="RHEA-COMP:10625"/>
        <dbReference type="Rhea" id="RHEA-COMP:10670"/>
        <dbReference type="ChEBI" id="CHEBI:15378"/>
        <dbReference type="ChEBI" id="CHEBI:30616"/>
        <dbReference type="ChEBI" id="CHEBI:32551"/>
        <dbReference type="ChEBI" id="CHEBI:33019"/>
        <dbReference type="ChEBI" id="CHEBI:82748"/>
        <dbReference type="ChEBI" id="CHEBI:83665"/>
        <dbReference type="ChEBI" id="CHEBI:456215"/>
        <dbReference type="EC" id="6.3.4.19"/>
    </reaction>
</comment>
<dbReference type="AlphaFoldDB" id="A0A0G3GWS7"/>
<dbReference type="Gene3D" id="3.40.50.620">
    <property type="entry name" value="HUPs"/>
    <property type="match status" value="1"/>
</dbReference>
<proteinExistence type="inferred from homology"/>
<keyword evidence="1 6" id="KW-0436">Ligase</keyword>
<dbReference type="HAMAP" id="MF_01161">
    <property type="entry name" value="tRNA_Ile_lys_synt"/>
    <property type="match status" value="1"/>
</dbReference>
<comment type="domain">
    <text evidence="6">The N-terminal region contains the highly conserved SGGXDS motif, predicted to be a P-loop motif involved in ATP binding.</text>
</comment>
<dbReference type="SUPFAM" id="SSF52402">
    <property type="entry name" value="Adenine nucleotide alpha hydrolases-like"/>
    <property type="match status" value="1"/>
</dbReference>
<dbReference type="InterPro" id="IPR011063">
    <property type="entry name" value="TilS/TtcA_N"/>
</dbReference>
<evidence type="ECO:0000313" key="9">
    <source>
        <dbReference type="Proteomes" id="UP000035368"/>
    </source>
</evidence>
<dbReference type="EMBL" id="CP011541">
    <property type="protein sequence ID" value="AKK03993.1"/>
    <property type="molecule type" value="Genomic_DNA"/>
</dbReference>
<name>A0A0G3GWS7_9CORY</name>
<dbReference type="RefSeq" id="WP_047240908.1">
    <property type="nucleotide sequence ID" value="NZ_CP011541.1"/>
</dbReference>
<evidence type="ECO:0000256" key="4">
    <source>
        <dbReference type="ARBA" id="ARBA00022840"/>
    </source>
</evidence>
<dbReference type="GO" id="GO:0005737">
    <property type="term" value="C:cytoplasm"/>
    <property type="evidence" value="ECO:0007669"/>
    <property type="project" value="UniProtKB-SubCell"/>
</dbReference>
<feature type="domain" description="tRNA(Ile)-lysidine/2-thiocytidine synthase N-terminal" evidence="7">
    <location>
        <begin position="31"/>
        <end position="195"/>
    </location>
</feature>
<keyword evidence="6" id="KW-0963">Cytoplasm</keyword>
<evidence type="ECO:0000256" key="3">
    <source>
        <dbReference type="ARBA" id="ARBA00022741"/>
    </source>
</evidence>
<reference evidence="8 9" key="1">
    <citation type="submission" date="2015-05" db="EMBL/GenBank/DDBJ databases">
        <title>Complete genome sequence of Corynebacterium epidermidicanis DSM 45586, isolated from the skin of a dog suffering from pruritus.</title>
        <authorList>
            <person name="Ruckert C."/>
            <person name="Albersmeier A."/>
            <person name="Winkler A."/>
            <person name="Tauch A."/>
        </authorList>
    </citation>
    <scope>NUCLEOTIDE SEQUENCE [LARGE SCALE GENOMIC DNA]</scope>
    <source>
        <strain evidence="8 9">DSM 45586</strain>
    </source>
</reference>
<sequence>MPTHIGELSLPRKSPHFLKLRVAIRPFLSAQVAVGLSGGADSLSLVAAARAEGCDVHAICIDHGLQPGSAEVSASAAETAQSMGCTSEIQRVKVAQGNLEAQARRSRYEVFARSPRPVWVAHTMDDQAETYLLGALRGNPAGMLPVTQLGTTSLVRPLLTVRRADTHGACAELGLSPWQDPHNQNPAFRRVAVRQHTLPHLSELIASDAVPAIAQAAERAALLQDFVRGESVAMDVAKLRAVHPAVRQASIAEFLHREVGQVSWVVVREVERLVTDWHGQGPIAVGGHAGVRRNVSRVAGKLVID</sequence>
<dbReference type="GO" id="GO:0032267">
    <property type="term" value="F:tRNA(Ile)-lysidine synthase activity"/>
    <property type="evidence" value="ECO:0007669"/>
    <property type="project" value="UniProtKB-EC"/>
</dbReference>
<evidence type="ECO:0000256" key="6">
    <source>
        <dbReference type="HAMAP-Rule" id="MF_01161"/>
    </source>
</evidence>
<feature type="binding site" evidence="6">
    <location>
        <begin position="37"/>
        <end position="42"/>
    </location>
    <ligand>
        <name>ATP</name>
        <dbReference type="ChEBI" id="CHEBI:30616"/>
    </ligand>
</feature>
<dbReference type="OrthoDB" id="5244702at2"/>
<evidence type="ECO:0000256" key="2">
    <source>
        <dbReference type="ARBA" id="ARBA00022694"/>
    </source>
</evidence>
<dbReference type="KEGG" id="cei:CEPID_10820"/>
<dbReference type="InterPro" id="IPR012795">
    <property type="entry name" value="tRNA_Ile_lys_synt_N"/>
</dbReference>
<dbReference type="PANTHER" id="PTHR43033:SF1">
    <property type="entry name" value="TRNA(ILE)-LYSIDINE SYNTHASE-RELATED"/>
    <property type="match status" value="1"/>
</dbReference>
<dbReference type="GO" id="GO:0005524">
    <property type="term" value="F:ATP binding"/>
    <property type="evidence" value="ECO:0007669"/>
    <property type="project" value="UniProtKB-UniRule"/>
</dbReference>
<accession>A0A0G3GWS7</accession>
<protein>
    <recommendedName>
        <fullName evidence="6">tRNA(Ile)-lysidine synthase</fullName>
        <ecNumber evidence="6">6.3.4.19</ecNumber>
    </recommendedName>
    <alternativeName>
        <fullName evidence="6">tRNA(Ile)-2-lysyl-cytidine synthase</fullName>
    </alternativeName>
    <alternativeName>
        <fullName evidence="6">tRNA(Ile)-lysidine synthetase</fullName>
    </alternativeName>
</protein>
<evidence type="ECO:0000256" key="5">
    <source>
        <dbReference type="ARBA" id="ARBA00048539"/>
    </source>
</evidence>
<evidence type="ECO:0000256" key="1">
    <source>
        <dbReference type="ARBA" id="ARBA00022598"/>
    </source>
</evidence>
<keyword evidence="9" id="KW-1185">Reference proteome</keyword>
<organism evidence="8 9">
    <name type="scientific">Corynebacterium epidermidicanis</name>
    <dbReference type="NCBI Taxonomy" id="1050174"/>
    <lineage>
        <taxon>Bacteria</taxon>
        <taxon>Bacillati</taxon>
        <taxon>Actinomycetota</taxon>
        <taxon>Actinomycetes</taxon>
        <taxon>Mycobacteriales</taxon>
        <taxon>Corynebacteriaceae</taxon>
        <taxon>Corynebacterium</taxon>
    </lineage>
</organism>
<keyword evidence="4 6" id="KW-0067">ATP-binding</keyword>
<dbReference type="NCBIfam" id="TIGR02432">
    <property type="entry name" value="lysidine_TilS_N"/>
    <property type="match status" value="1"/>
</dbReference>
<evidence type="ECO:0000259" key="7">
    <source>
        <dbReference type="Pfam" id="PF01171"/>
    </source>
</evidence>
<dbReference type="EC" id="6.3.4.19" evidence="6"/>
<keyword evidence="2 6" id="KW-0819">tRNA processing</keyword>
<dbReference type="GO" id="GO:0006400">
    <property type="term" value="P:tRNA modification"/>
    <property type="evidence" value="ECO:0007669"/>
    <property type="project" value="UniProtKB-UniRule"/>
</dbReference>
<dbReference type="PANTHER" id="PTHR43033">
    <property type="entry name" value="TRNA(ILE)-LYSIDINE SYNTHASE-RELATED"/>
    <property type="match status" value="1"/>
</dbReference>
<keyword evidence="3 6" id="KW-0547">Nucleotide-binding</keyword>
<comment type="function">
    <text evidence="6">Ligates lysine onto the cytidine present at position 34 of the AUA codon-specific tRNA(Ile) that contains the anticodon CAU, in an ATP-dependent manner. Cytidine is converted to lysidine, thus changing the amino acid specificity of the tRNA from methionine to isoleucine.</text>
</comment>
<gene>
    <name evidence="6 8" type="primary">tilS</name>
    <name evidence="8" type="ORF">CEPID_10820</name>
</gene>